<dbReference type="PANTHER" id="PTHR24421:SF10">
    <property type="entry name" value="NITRATE_NITRITE SENSOR PROTEIN NARQ"/>
    <property type="match status" value="1"/>
</dbReference>
<dbReference type="SUPFAM" id="SSF55874">
    <property type="entry name" value="ATPase domain of HSP90 chaperone/DNA topoisomerase II/histidine kinase"/>
    <property type="match status" value="1"/>
</dbReference>
<name>A0A5B8JG89_9ACTN</name>
<keyword evidence="6 13" id="KW-0418">Kinase</keyword>
<evidence type="ECO:0000256" key="6">
    <source>
        <dbReference type="ARBA" id="ARBA00022777"/>
    </source>
</evidence>
<dbReference type="GO" id="GO:0016020">
    <property type="term" value="C:membrane"/>
    <property type="evidence" value="ECO:0007669"/>
    <property type="project" value="InterPro"/>
</dbReference>
<dbReference type="Proteomes" id="UP000320580">
    <property type="component" value="Chromosome"/>
</dbReference>
<feature type="domain" description="Signal transduction histidine kinase subgroup 3 dimerisation and phosphoacceptor" evidence="12">
    <location>
        <begin position="183"/>
        <end position="257"/>
    </location>
</feature>
<evidence type="ECO:0000259" key="12">
    <source>
        <dbReference type="Pfam" id="PF07730"/>
    </source>
</evidence>
<dbReference type="InterPro" id="IPR003594">
    <property type="entry name" value="HATPase_dom"/>
</dbReference>
<evidence type="ECO:0000256" key="5">
    <source>
        <dbReference type="ARBA" id="ARBA00022741"/>
    </source>
</evidence>
<dbReference type="Pfam" id="PF02518">
    <property type="entry name" value="HATPase_c"/>
    <property type="match status" value="1"/>
</dbReference>
<evidence type="ECO:0000256" key="9">
    <source>
        <dbReference type="SAM" id="MobiDB-lite"/>
    </source>
</evidence>
<evidence type="ECO:0000256" key="4">
    <source>
        <dbReference type="ARBA" id="ARBA00022679"/>
    </source>
</evidence>
<feature type="domain" description="Histidine kinase/HSP90-like ATPase" evidence="11">
    <location>
        <begin position="310"/>
        <end position="421"/>
    </location>
</feature>
<protein>
    <recommendedName>
        <fullName evidence="2">histidine kinase</fullName>
        <ecNumber evidence="2">2.7.13.3</ecNumber>
    </recommendedName>
</protein>
<keyword evidence="8" id="KW-0902">Two-component regulatory system</keyword>
<dbReference type="GO" id="GO:0046983">
    <property type="term" value="F:protein dimerization activity"/>
    <property type="evidence" value="ECO:0007669"/>
    <property type="project" value="InterPro"/>
</dbReference>
<keyword evidence="7" id="KW-0067">ATP-binding</keyword>
<dbReference type="InterPro" id="IPR050482">
    <property type="entry name" value="Sensor_HK_TwoCompSys"/>
</dbReference>
<dbReference type="OrthoDB" id="227596at2"/>
<feature type="transmembrane region" description="Helical" evidence="10">
    <location>
        <begin position="74"/>
        <end position="99"/>
    </location>
</feature>
<feature type="transmembrane region" description="Helical" evidence="10">
    <location>
        <begin position="106"/>
        <end position="124"/>
    </location>
</feature>
<organism evidence="13 14">
    <name type="scientific">Streptomyces qinzhouensis</name>
    <dbReference type="NCBI Taxonomy" id="2599401"/>
    <lineage>
        <taxon>Bacteria</taxon>
        <taxon>Bacillati</taxon>
        <taxon>Actinomycetota</taxon>
        <taxon>Actinomycetes</taxon>
        <taxon>Kitasatosporales</taxon>
        <taxon>Streptomycetaceae</taxon>
        <taxon>Streptomyces</taxon>
    </lineage>
</organism>
<accession>A0A5B8JG89</accession>
<keyword evidence="3" id="KW-0597">Phosphoprotein</keyword>
<dbReference type="GO" id="GO:0000155">
    <property type="term" value="F:phosphorelay sensor kinase activity"/>
    <property type="evidence" value="ECO:0007669"/>
    <property type="project" value="InterPro"/>
</dbReference>
<dbReference type="AlphaFoldDB" id="A0A5B8JG89"/>
<keyword evidence="10" id="KW-0472">Membrane</keyword>
<feature type="transmembrane region" description="Helical" evidence="10">
    <location>
        <begin position="130"/>
        <end position="153"/>
    </location>
</feature>
<evidence type="ECO:0000256" key="3">
    <source>
        <dbReference type="ARBA" id="ARBA00022553"/>
    </source>
</evidence>
<dbReference type="KEGG" id="sqz:FQU76_32555"/>
<evidence type="ECO:0000256" key="1">
    <source>
        <dbReference type="ARBA" id="ARBA00000085"/>
    </source>
</evidence>
<evidence type="ECO:0000256" key="8">
    <source>
        <dbReference type="ARBA" id="ARBA00023012"/>
    </source>
</evidence>
<feature type="compositionally biased region" description="Basic and acidic residues" evidence="9">
    <location>
        <begin position="363"/>
        <end position="372"/>
    </location>
</feature>
<dbReference type="CDD" id="cd16917">
    <property type="entry name" value="HATPase_UhpB-NarQ-NarX-like"/>
    <property type="match status" value="1"/>
</dbReference>
<keyword evidence="5" id="KW-0547">Nucleotide-binding</keyword>
<keyword evidence="4" id="KW-0808">Transferase</keyword>
<feature type="compositionally biased region" description="Gly residues" evidence="9">
    <location>
        <begin position="375"/>
        <end position="390"/>
    </location>
</feature>
<dbReference type="InterPro" id="IPR011712">
    <property type="entry name" value="Sig_transdc_His_kin_sub3_dim/P"/>
</dbReference>
<gene>
    <name evidence="13" type="ORF">FQU76_32555</name>
</gene>
<dbReference type="PANTHER" id="PTHR24421">
    <property type="entry name" value="NITRATE/NITRITE SENSOR PROTEIN NARX-RELATED"/>
    <property type="match status" value="1"/>
</dbReference>
<dbReference type="Gene3D" id="1.20.5.1930">
    <property type="match status" value="1"/>
</dbReference>
<reference evidence="13 14" key="1">
    <citation type="submission" date="2019-07" db="EMBL/GenBank/DDBJ databases">
        <authorList>
            <person name="Zhu P."/>
        </authorList>
    </citation>
    <scope>NUCLEOTIDE SEQUENCE [LARGE SCALE GENOMIC DNA]</scope>
    <source>
        <strain evidence="13 14">SSL-25</strain>
    </source>
</reference>
<dbReference type="EC" id="2.7.13.3" evidence="2"/>
<feature type="transmembrane region" description="Helical" evidence="10">
    <location>
        <begin position="45"/>
        <end position="62"/>
    </location>
</feature>
<dbReference type="Pfam" id="PF07730">
    <property type="entry name" value="HisKA_3"/>
    <property type="match status" value="1"/>
</dbReference>
<evidence type="ECO:0000256" key="7">
    <source>
        <dbReference type="ARBA" id="ARBA00022840"/>
    </source>
</evidence>
<sequence>MGRMNRLRTDLVFDHRRRGARVLVYGAALVGDFLLLRRPSGNGEWALAAAGLVLCLAGWRWAAASLVAQSALLVTAHALGAGVVPSLKVVAAVALFELAVRQSGRVPAAGCAVLALAVVVNRFGDLPGQLLPVLFKAAVVAGLPLFLGSYVRLTREAAAHARAAAARQALRAEQESAAARAAERTAVARELHDLVAHHVSSMVLRVGVARHVVMAAGPGGPAGGTDPRITGVLDDLHDSGRAALADLRRLVAVLRTPGDPEPAAAALIAEGALPDALAAVVERARGAGPAVSASVDPAVAGLDAVRGLAVLRLAQEGLANAARHGGPGARAELSVRMDGGTVRLTIRDDGGEGPRPPAPGSGHDGHDGDRDGAAGARGGRSGGAGGGHGLIGMRERVALLGGTLDAGPADPGWRLTAELPAAVPVPEARR</sequence>
<evidence type="ECO:0000313" key="14">
    <source>
        <dbReference type="Proteomes" id="UP000320580"/>
    </source>
</evidence>
<proteinExistence type="predicted"/>
<keyword evidence="10" id="KW-1133">Transmembrane helix</keyword>
<evidence type="ECO:0000256" key="10">
    <source>
        <dbReference type="SAM" id="Phobius"/>
    </source>
</evidence>
<dbReference type="GO" id="GO:0005524">
    <property type="term" value="F:ATP binding"/>
    <property type="evidence" value="ECO:0007669"/>
    <property type="project" value="UniProtKB-KW"/>
</dbReference>
<evidence type="ECO:0000259" key="11">
    <source>
        <dbReference type="Pfam" id="PF02518"/>
    </source>
</evidence>
<keyword evidence="10" id="KW-0812">Transmembrane</keyword>
<evidence type="ECO:0000256" key="2">
    <source>
        <dbReference type="ARBA" id="ARBA00012438"/>
    </source>
</evidence>
<evidence type="ECO:0000313" key="13">
    <source>
        <dbReference type="EMBL" id="QDY80466.1"/>
    </source>
</evidence>
<dbReference type="Gene3D" id="3.30.565.10">
    <property type="entry name" value="Histidine kinase-like ATPase, C-terminal domain"/>
    <property type="match status" value="1"/>
</dbReference>
<feature type="region of interest" description="Disordered" evidence="9">
    <location>
        <begin position="344"/>
        <end position="390"/>
    </location>
</feature>
<comment type="catalytic activity">
    <reaction evidence="1">
        <text>ATP + protein L-histidine = ADP + protein N-phospho-L-histidine.</text>
        <dbReference type="EC" id="2.7.13.3"/>
    </reaction>
</comment>
<dbReference type="InterPro" id="IPR036890">
    <property type="entry name" value="HATPase_C_sf"/>
</dbReference>
<dbReference type="EMBL" id="CP042266">
    <property type="protein sequence ID" value="QDY80466.1"/>
    <property type="molecule type" value="Genomic_DNA"/>
</dbReference>
<keyword evidence="14" id="KW-1185">Reference proteome</keyword>